<evidence type="ECO:0000313" key="2">
    <source>
        <dbReference type="Proteomes" id="UP000467841"/>
    </source>
</evidence>
<keyword evidence="2" id="KW-1185">Reference proteome</keyword>
<evidence type="ECO:0008006" key="3">
    <source>
        <dbReference type="Google" id="ProtNLM"/>
    </source>
</evidence>
<dbReference type="OrthoDB" id="1111281at2759"/>
<proteinExistence type="predicted"/>
<accession>A0A6D2J714</accession>
<organism evidence="1 2">
    <name type="scientific">Microthlaspi erraticum</name>
    <dbReference type="NCBI Taxonomy" id="1685480"/>
    <lineage>
        <taxon>Eukaryota</taxon>
        <taxon>Viridiplantae</taxon>
        <taxon>Streptophyta</taxon>
        <taxon>Embryophyta</taxon>
        <taxon>Tracheophyta</taxon>
        <taxon>Spermatophyta</taxon>
        <taxon>Magnoliopsida</taxon>
        <taxon>eudicotyledons</taxon>
        <taxon>Gunneridae</taxon>
        <taxon>Pentapetalae</taxon>
        <taxon>rosids</taxon>
        <taxon>malvids</taxon>
        <taxon>Brassicales</taxon>
        <taxon>Brassicaceae</taxon>
        <taxon>Coluteocarpeae</taxon>
        <taxon>Microthlaspi</taxon>
    </lineage>
</organism>
<evidence type="ECO:0000313" key="1">
    <source>
        <dbReference type="EMBL" id="CAA7032839.1"/>
    </source>
</evidence>
<gene>
    <name evidence="1" type="ORF">MERR_LOCUS20074</name>
</gene>
<comment type="caution">
    <text evidence="1">The sequence shown here is derived from an EMBL/GenBank/DDBJ whole genome shotgun (WGS) entry which is preliminary data.</text>
</comment>
<dbReference type="PANTHER" id="PTHR33116">
    <property type="entry name" value="REVERSE TRANSCRIPTASE ZINC-BINDING DOMAIN-CONTAINING PROTEIN-RELATED-RELATED"/>
    <property type="match status" value="1"/>
</dbReference>
<dbReference type="EMBL" id="CACVBM020001129">
    <property type="protein sequence ID" value="CAA7032839.1"/>
    <property type="molecule type" value="Genomic_DNA"/>
</dbReference>
<dbReference type="PANTHER" id="PTHR33116:SF80">
    <property type="entry name" value="REVERSE TRANSCRIPTASE ZINC-BINDING DOMAIN-CONTAINING PROTEIN"/>
    <property type="match status" value="1"/>
</dbReference>
<reference evidence="1" key="1">
    <citation type="submission" date="2020-01" db="EMBL/GenBank/DDBJ databases">
        <authorList>
            <person name="Mishra B."/>
        </authorList>
    </citation>
    <scope>NUCLEOTIDE SEQUENCE [LARGE SCALE GENOMIC DNA]</scope>
</reference>
<sequence length="154" mass="17797">MTSWTARLLCFAGRLQLISSVIQSLTNFWLSAFRLPSPLECLKEIEGLCSAFLWSGPVLNTSKAKISSQEVCRPKREGGLGLRPLKEVNMVSCLKLVWRILSSHDSLWVNWIKSYLIRQGSFWSVSENTSMGSWMWRKLLKYRDKAKDFFKMEV</sequence>
<dbReference type="AlphaFoldDB" id="A0A6D2J714"/>
<protein>
    <recommendedName>
        <fullName evidence="3">Reverse transcriptase zinc-binding domain-containing protein</fullName>
    </recommendedName>
</protein>
<name>A0A6D2J714_9BRAS</name>
<dbReference type="Proteomes" id="UP000467841">
    <property type="component" value="Unassembled WGS sequence"/>
</dbReference>